<feature type="region of interest" description="Disordered" evidence="1">
    <location>
        <begin position="261"/>
        <end position="282"/>
    </location>
</feature>
<feature type="region of interest" description="Disordered" evidence="1">
    <location>
        <begin position="325"/>
        <end position="387"/>
    </location>
</feature>
<evidence type="ECO:0000313" key="2">
    <source>
        <dbReference type="EMBL" id="ROW00924.1"/>
    </source>
</evidence>
<reference evidence="2 3" key="1">
    <citation type="submission" date="2015-09" db="EMBL/GenBank/DDBJ databases">
        <title>Host preference determinants of Valsa canker pathogens revealed by comparative genomics.</title>
        <authorList>
            <person name="Yin Z."/>
            <person name="Huang L."/>
        </authorList>
    </citation>
    <scope>NUCLEOTIDE SEQUENCE [LARGE SCALE GENOMIC DNA]</scope>
    <source>
        <strain evidence="2 3">YSFL</strain>
    </source>
</reference>
<comment type="caution">
    <text evidence="2">The sequence shown here is derived from an EMBL/GenBank/DDBJ whole genome shotgun (WGS) entry which is preliminary data.</text>
</comment>
<evidence type="ECO:0008006" key="4">
    <source>
        <dbReference type="Google" id="ProtNLM"/>
    </source>
</evidence>
<dbReference type="GO" id="GO:0003677">
    <property type="term" value="F:DNA binding"/>
    <property type="evidence" value="ECO:0007669"/>
    <property type="project" value="InterPro"/>
</dbReference>
<dbReference type="AlphaFoldDB" id="A0A423WC06"/>
<feature type="compositionally biased region" description="Basic residues" evidence="1">
    <location>
        <begin position="151"/>
        <end position="162"/>
    </location>
</feature>
<feature type="compositionally biased region" description="Low complexity" evidence="1">
    <location>
        <begin position="350"/>
        <end position="367"/>
    </location>
</feature>
<dbReference type="EMBL" id="LJZO01000007">
    <property type="protein sequence ID" value="ROW00924.1"/>
    <property type="molecule type" value="Genomic_DNA"/>
</dbReference>
<dbReference type="OrthoDB" id="5562739at2759"/>
<feature type="compositionally biased region" description="Polar residues" evidence="1">
    <location>
        <begin position="264"/>
        <end position="273"/>
    </location>
</feature>
<accession>A0A423WC06</accession>
<dbReference type="InterPro" id="IPR036887">
    <property type="entry name" value="HTH_APSES_sf"/>
</dbReference>
<feature type="region of interest" description="Disordered" evidence="1">
    <location>
        <begin position="411"/>
        <end position="463"/>
    </location>
</feature>
<keyword evidence="3" id="KW-1185">Reference proteome</keyword>
<feature type="region of interest" description="Disordered" evidence="1">
    <location>
        <begin position="147"/>
        <end position="195"/>
    </location>
</feature>
<dbReference type="Gene3D" id="3.10.260.10">
    <property type="entry name" value="Transcription regulator HTH, APSES-type DNA-binding domain"/>
    <property type="match status" value="1"/>
</dbReference>
<name>A0A423WC06_CYTCH</name>
<evidence type="ECO:0000313" key="3">
    <source>
        <dbReference type="Proteomes" id="UP000284375"/>
    </source>
</evidence>
<protein>
    <recommendedName>
        <fullName evidence="4">HTH APSES-type domain-containing protein</fullName>
    </recommendedName>
</protein>
<gene>
    <name evidence="2" type="ORF">VSDG_02666</name>
</gene>
<feature type="compositionally biased region" description="Low complexity" evidence="1">
    <location>
        <begin position="434"/>
        <end position="455"/>
    </location>
</feature>
<evidence type="ECO:0000256" key="1">
    <source>
        <dbReference type="SAM" id="MobiDB-lite"/>
    </source>
</evidence>
<feature type="compositionally biased region" description="Basic and acidic residues" evidence="1">
    <location>
        <begin position="415"/>
        <end position="425"/>
    </location>
</feature>
<dbReference type="STRING" id="252740.A0A423WC06"/>
<dbReference type="SUPFAM" id="SSF54616">
    <property type="entry name" value="DNA-binding domain of Mlu1-box binding protein MBP1"/>
    <property type="match status" value="1"/>
</dbReference>
<sequence length="831" mass="89647">MTKDSGGLVKSKAKGTVNFPPFENLDEASLRDIKRYEIYPFGNIQEYCRHIPYNSGKKDFYEKTGRESFEGYWMPFACAKAVCVTFCAPIAGALIPIFGPDFPSQCIPPGAPDYGRMAIDPAVVTESAREAEMFRRMLVNANAVASNNNLPHHHPQQLHHYSHGPALPSPTSIPSPRLARRGVHRPGSPYDYDRERVDFGGRMRLKSGLDGVPYGVVVDSDPEMHSGPDTPPLHQALHRSLPYSPMSPPRSSGWAVANHAARPHSSSTSSGAQYHQHGFREELPYPGGPNPLLSAIPRFGHHARLDHYQTAHRLAPISKAPAVWNAPKRPAPEVDDADCEYDGQGGGGSPAATITTTTTATLRASAGRQPEDGGGGGTPPAAAAAATSGAEKNAALLLMNLSVRDIREVWGQGDGKGRRTDESHGRCPPRGCGPESVSMSTSPVSAAAPAAAVTTEGHRSKRRRATSILGLGHHEDPDDAVHDLDAVQAQDLDQLDLLADLDQAPGHGLHEALDVVRAVLALLVPRQREDVAKVLHERLVLVEGLDEVALEVDRVQHHGREAQRARGVLRVRHELQPRVAHVGRPAGPAHLDAAGPERGVQEGGAPALREPRPVLGLDPAALLLGLGDDLPRHGPERRVVRVDAQPARARVVGLLDPPHGEQRPRAPVPRLDVARVQVQRGRAVQPARPVVLELQLARGAVDVERPEDGPLRGDLGLLVAVRVGLVGRLPAGATLFLLRDERHAPAVELDGVAPALLLEALVAALLEVGRVLQRRALVGQGLQRRDVVVLLELCHEEGRLVQVGHDLLGRLAGAAGELWWEFWPWDRVKRL</sequence>
<organism evidence="2 3">
    <name type="scientific">Cytospora chrysosperma</name>
    <name type="common">Cytospora canker fungus</name>
    <name type="synonym">Sphaeria chrysosperma</name>
    <dbReference type="NCBI Taxonomy" id="252740"/>
    <lineage>
        <taxon>Eukaryota</taxon>
        <taxon>Fungi</taxon>
        <taxon>Dikarya</taxon>
        <taxon>Ascomycota</taxon>
        <taxon>Pezizomycotina</taxon>
        <taxon>Sordariomycetes</taxon>
        <taxon>Sordariomycetidae</taxon>
        <taxon>Diaporthales</taxon>
        <taxon>Cytosporaceae</taxon>
        <taxon>Cytospora</taxon>
    </lineage>
</organism>
<proteinExistence type="predicted"/>
<feature type="region of interest" description="Disordered" evidence="1">
    <location>
        <begin position="583"/>
        <end position="612"/>
    </location>
</feature>
<dbReference type="Proteomes" id="UP000284375">
    <property type="component" value="Unassembled WGS sequence"/>
</dbReference>